<dbReference type="InterPro" id="IPR008978">
    <property type="entry name" value="HSP20-like_chaperone"/>
</dbReference>
<feature type="domain" description="SHSP" evidence="5">
    <location>
        <begin position="50"/>
        <end position="161"/>
    </location>
</feature>
<evidence type="ECO:0000256" key="1">
    <source>
        <dbReference type="ARBA" id="ARBA00023016"/>
    </source>
</evidence>
<evidence type="ECO:0000256" key="2">
    <source>
        <dbReference type="PROSITE-ProRule" id="PRU00285"/>
    </source>
</evidence>
<dbReference type="STRING" id="69960.SAMN05421720_111102"/>
<dbReference type="InterPro" id="IPR002068">
    <property type="entry name" value="A-crystallin/Hsp20_dom"/>
</dbReference>
<dbReference type="EMBL" id="FNAP01000011">
    <property type="protein sequence ID" value="SDE76138.1"/>
    <property type="molecule type" value="Genomic_DNA"/>
</dbReference>
<dbReference type="Pfam" id="PF00011">
    <property type="entry name" value="HSP20"/>
    <property type="match status" value="1"/>
</dbReference>
<dbReference type="PANTHER" id="PTHR47062">
    <property type="match status" value="1"/>
</dbReference>
<dbReference type="CDD" id="cd06470">
    <property type="entry name" value="ACD_IbpA-B_like"/>
    <property type="match status" value="1"/>
</dbReference>
<dbReference type="Gene3D" id="2.60.40.790">
    <property type="match status" value="1"/>
</dbReference>
<dbReference type="SUPFAM" id="SSF49764">
    <property type="entry name" value="HSP20-like chaperones"/>
    <property type="match status" value="1"/>
</dbReference>
<evidence type="ECO:0000259" key="5">
    <source>
        <dbReference type="PROSITE" id="PS01031"/>
    </source>
</evidence>
<dbReference type="PROSITE" id="PS01031">
    <property type="entry name" value="SHSP"/>
    <property type="match status" value="1"/>
</dbReference>
<dbReference type="InterPro" id="IPR037913">
    <property type="entry name" value="ACD_IbpA/B"/>
</dbReference>
<organism evidence="6 7">
    <name type="scientific">Rhodospira trueperi</name>
    <dbReference type="NCBI Taxonomy" id="69960"/>
    <lineage>
        <taxon>Bacteria</taxon>
        <taxon>Pseudomonadati</taxon>
        <taxon>Pseudomonadota</taxon>
        <taxon>Alphaproteobacteria</taxon>
        <taxon>Rhodospirillales</taxon>
        <taxon>Rhodospirillaceae</taxon>
        <taxon>Rhodospira</taxon>
    </lineage>
</organism>
<reference evidence="6 7" key="1">
    <citation type="submission" date="2016-10" db="EMBL/GenBank/DDBJ databases">
        <authorList>
            <person name="de Groot N.N."/>
        </authorList>
    </citation>
    <scope>NUCLEOTIDE SEQUENCE [LARGE SCALE GENOMIC DNA]</scope>
    <source>
        <strain evidence="6 7">ATCC 700224</strain>
    </source>
</reference>
<dbReference type="PANTHER" id="PTHR47062:SF1">
    <property type="entry name" value="SMALL HEAT SHOCK PROTEIN IBPA"/>
    <property type="match status" value="1"/>
</dbReference>
<accession>A0A1G7FJS9</accession>
<evidence type="ECO:0000256" key="3">
    <source>
        <dbReference type="RuleBase" id="RU003616"/>
    </source>
</evidence>
<evidence type="ECO:0000313" key="7">
    <source>
        <dbReference type="Proteomes" id="UP000199412"/>
    </source>
</evidence>
<comment type="similarity">
    <text evidence="2 3">Belongs to the small heat shock protein (HSP20) family.</text>
</comment>
<name>A0A1G7FJS9_9PROT</name>
<evidence type="ECO:0000256" key="4">
    <source>
        <dbReference type="SAM" id="MobiDB-lite"/>
    </source>
</evidence>
<dbReference type="AlphaFoldDB" id="A0A1G7FJS9"/>
<evidence type="ECO:0000313" key="6">
    <source>
        <dbReference type="EMBL" id="SDE76138.1"/>
    </source>
</evidence>
<feature type="region of interest" description="Disordered" evidence="4">
    <location>
        <begin position="149"/>
        <end position="179"/>
    </location>
</feature>
<proteinExistence type="inferred from homology"/>
<gene>
    <name evidence="6" type="ORF">SAMN05421720_111102</name>
</gene>
<keyword evidence="1" id="KW-0346">Stress response</keyword>
<dbReference type="Proteomes" id="UP000199412">
    <property type="component" value="Unassembled WGS sequence"/>
</dbReference>
<sequence length="179" mass="19821">MRPAVPKSLLPKSLLKEDFDMRTFDLTPLHRFAIGFDNVSRLLDTASRLDEQAAAYPPYNIEKVSDDAYRITMAVAGFAPETLDVTVHDSTLIISGRQERAEPEGQYLHRGIATRAFERKFELADHIKVRGAAIENGLLHVSLEREVPEEKKPRRIEIASASGPTAITHASTDKDAAAA</sequence>
<protein>
    <submittedName>
        <fullName evidence="6">Molecular chaperone IbpA</fullName>
    </submittedName>
</protein>
<keyword evidence="7" id="KW-1185">Reference proteome</keyword>